<evidence type="ECO:0000313" key="7">
    <source>
        <dbReference type="Proteomes" id="UP000318571"/>
    </source>
</evidence>
<feature type="transmembrane region" description="Helical" evidence="5">
    <location>
        <begin position="102"/>
        <end position="123"/>
    </location>
</feature>
<dbReference type="SUPFAM" id="SSF48652">
    <property type="entry name" value="Tetraspanin"/>
    <property type="match status" value="1"/>
</dbReference>
<keyword evidence="3 5" id="KW-1133">Transmembrane helix</keyword>
<dbReference type="InterPro" id="IPR018499">
    <property type="entry name" value="Tetraspanin/Peripherin"/>
</dbReference>
<feature type="transmembrane region" description="Helical" evidence="5">
    <location>
        <begin position="207"/>
        <end position="228"/>
    </location>
</feature>
<organism evidence="6 7">
    <name type="scientific">Tigriopus californicus</name>
    <name type="common">Marine copepod</name>
    <dbReference type="NCBI Taxonomy" id="6832"/>
    <lineage>
        <taxon>Eukaryota</taxon>
        <taxon>Metazoa</taxon>
        <taxon>Ecdysozoa</taxon>
        <taxon>Arthropoda</taxon>
        <taxon>Crustacea</taxon>
        <taxon>Multicrustacea</taxon>
        <taxon>Hexanauplia</taxon>
        <taxon>Copepoda</taxon>
        <taxon>Harpacticoida</taxon>
        <taxon>Harpacticidae</taxon>
        <taxon>Tigriopus</taxon>
    </lineage>
</organism>
<dbReference type="GO" id="GO:0016020">
    <property type="term" value="C:membrane"/>
    <property type="evidence" value="ECO:0007669"/>
    <property type="project" value="UniProtKB-SubCell"/>
</dbReference>
<reference evidence="6 7" key="1">
    <citation type="journal article" date="2018" name="Nat. Ecol. Evol.">
        <title>Genomic signatures of mitonuclear coevolution across populations of Tigriopus californicus.</title>
        <authorList>
            <person name="Barreto F.S."/>
            <person name="Watson E.T."/>
            <person name="Lima T.G."/>
            <person name="Willett C.S."/>
            <person name="Edmands S."/>
            <person name="Li W."/>
            <person name="Burton R.S."/>
        </authorList>
    </citation>
    <scope>NUCLEOTIDE SEQUENCE [LARGE SCALE GENOMIC DNA]</scope>
    <source>
        <strain evidence="6 7">San Diego</strain>
    </source>
</reference>
<accession>A0A553P7S9</accession>
<feature type="transmembrane region" description="Helical" evidence="5">
    <location>
        <begin position="63"/>
        <end position="90"/>
    </location>
</feature>
<evidence type="ECO:0000256" key="1">
    <source>
        <dbReference type="ARBA" id="ARBA00004141"/>
    </source>
</evidence>
<keyword evidence="4 5" id="KW-0472">Membrane</keyword>
<dbReference type="Gene3D" id="1.10.1450.10">
    <property type="entry name" value="Tetraspanin"/>
    <property type="match status" value="1"/>
</dbReference>
<evidence type="ECO:0000256" key="3">
    <source>
        <dbReference type="ARBA" id="ARBA00022989"/>
    </source>
</evidence>
<sequence length="283" mass="32878">MSSPDEYVNSYDVEFDKANSKKAQLIIFNVITFLASLSIFGLCIWIRFDLDFREWVYEIDWFAYWYCMYVILLGMVLVLATSGGQIAAIMYDSVGTLTLCQILFVCCMLFELTGCVVILVYGVEESHVLTEQLKDVFKTLIYRINYDPRAMRILRIIQEYVGCCGANGSEDYSDAMKPVPWECRDPVKGGEYPYGCAQQLAWWLEPWSATMAAFCLLLLVVHVIQIVFTSQLKTSLRVLLQSEEYHYPEEDNRYGEDDRRYQSEKYLKNGNYRYQSDSDAYND</sequence>
<evidence type="ECO:0000256" key="2">
    <source>
        <dbReference type="ARBA" id="ARBA00022692"/>
    </source>
</evidence>
<evidence type="ECO:0008006" key="8">
    <source>
        <dbReference type="Google" id="ProtNLM"/>
    </source>
</evidence>
<dbReference type="InterPro" id="IPR008952">
    <property type="entry name" value="Tetraspanin_EC2_sf"/>
</dbReference>
<evidence type="ECO:0000256" key="5">
    <source>
        <dbReference type="SAM" id="Phobius"/>
    </source>
</evidence>
<dbReference type="AlphaFoldDB" id="A0A553P7S9"/>
<gene>
    <name evidence="6" type="ORF">TCAL_07758</name>
</gene>
<name>A0A553P7S9_TIGCA</name>
<keyword evidence="2 5" id="KW-0812">Transmembrane</keyword>
<proteinExistence type="predicted"/>
<dbReference type="Proteomes" id="UP000318571">
    <property type="component" value="Chromosome 3"/>
</dbReference>
<dbReference type="EMBL" id="VCGU01000007">
    <property type="protein sequence ID" value="TRY73751.1"/>
    <property type="molecule type" value="Genomic_DNA"/>
</dbReference>
<comment type="subcellular location">
    <subcellularLocation>
        <location evidence="1">Membrane</location>
        <topology evidence="1">Multi-pass membrane protein</topology>
    </subcellularLocation>
</comment>
<dbReference type="OrthoDB" id="10051670at2759"/>
<evidence type="ECO:0000313" key="6">
    <source>
        <dbReference type="EMBL" id="TRY73751.1"/>
    </source>
</evidence>
<feature type="transmembrane region" description="Helical" evidence="5">
    <location>
        <begin position="25"/>
        <end position="48"/>
    </location>
</feature>
<protein>
    <recommendedName>
        <fullName evidence="8">Tetraspanin</fullName>
    </recommendedName>
</protein>
<keyword evidence="7" id="KW-1185">Reference proteome</keyword>
<comment type="caution">
    <text evidence="6">The sequence shown here is derived from an EMBL/GenBank/DDBJ whole genome shotgun (WGS) entry which is preliminary data.</text>
</comment>
<dbReference type="OMA" id="YEFYIGI"/>
<dbReference type="STRING" id="6832.A0A553P7S9"/>
<dbReference type="Pfam" id="PF00335">
    <property type="entry name" value="Tetraspanin"/>
    <property type="match status" value="1"/>
</dbReference>
<evidence type="ECO:0000256" key="4">
    <source>
        <dbReference type="ARBA" id="ARBA00023136"/>
    </source>
</evidence>